<dbReference type="EMBL" id="JACGLS010000008">
    <property type="protein sequence ID" value="MBA6157324.1"/>
    <property type="molecule type" value="Genomic_DNA"/>
</dbReference>
<accession>A0A839AT97</accession>
<gene>
    <name evidence="2" type="ORF">H3Z83_12470</name>
</gene>
<proteinExistence type="predicted"/>
<keyword evidence="3" id="KW-1185">Reference proteome</keyword>
<feature type="signal peptide" evidence="1">
    <location>
        <begin position="1"/>
        <end position="18"/>
    </location>
</feature>
<evidence type="ECO:0000256" key="1">
    <source>
        <dbReference type="SAM" id="SignalP"/>
    </source>
</evidence>
<dbReference type="RefSeq" id="WP_182125827.1">
    <property type="nucleotide sequence ID" value="NZ_JACGLS010000008.1"/>
</dbReference>
<comment type="caution">
    <text evidence="2">The sequence shown here is derived from an EMBL/GenBank/DDBJ whole genome shotgun (WGS) entry which is preliminary data.</text>
</comment>
<sequence>MKQLLLIIFSLTIFTSSAQNNDKIVGVWDVKTDYYQAIYEIVDYKGKFFGKIHYYNDGTSEYKGSNKKEDYFLTDIEKKGEKYINGKMYLPDGSFYKVIFTLKNDNTLEVLMTVEGQPYKEVWKRNTKYK</sequence>
<evidence type="ECO:0000313" key="3">
    <source>
        <dbReference type="Proteomes" id="UP000563906"/>
    </source>
</evidence>
<evidence type="ECO:0000313" key="2">
    <source>
        <dbReference type="EMBL" id="MBA6157324.1"/>
    </source>
</evidence>
<dbReference type="AlphaFoldDB" id="A0A839AT97"/>
<keyword evidence="1" id="KW-0732">Signal</keyword>
<organism evidence="2 3">
    <name type="scientific">Tenacibaculum pelagium</name>
    <dbReference type="NCBI Taxonomy" id="2759527"/>
    <lineage>
        <taxon>Bacteria</taxon>
        <taxon>Pseudomonadati</taxon>
        <taxon>Bacteroidota</taxon>
        <taxon>Flavobacteriia</taxon>
        <taxon>Flavobacteriales</taxon>
        <taxon>Flavobacteriaceae</taxon>
        <taxon>Tenacibaculum</taxon>
    </lineage>
</organism>
<reference evidence="2 3" key="1">
    <citation type="submission" date="2020-07" db="EMBL/GenBank/DDBJ databases">
        <title>Bacterium isolated from marine sediment.</title>
        <authorList>
            <person name="Shang D."/>
            <person name="Du Z.-J."/>
        </authorList>
    </citation>
    <scope>NUCLEOTIDE SEQUENCE [LARGE SCALE GENOMIC DNA]</scope>
    <source>
        <strain evidence="2 3">S7007</strain>
    </source>
</reference>
<dbReference type="Proteomes" id="UP000563906">
    <property type="component" value="Unassembled WGS sequence"/>
</dbReference>
<protein>
    <submittedName>
        <fullName evidence="2">DUF2147 domain-containing protein</fullName>
    </submittedName>
</protein>
<dbReference type="Gene3D" id="2.40.128.520">
    <property type="match status" value="1"/>
</dbReference>
<name>A0A839AT97_9FLAO</name>
<feature type="chain" id="PRO_5032283731" evidence="1">
    <location>
        <begin position="19"/>
        <end position="130"/>
    </location>
</feature>